<dbReference type="EMBL" id="AF533590">
    <property type="protein sequence ID" value="AAN10061.1"/>
    <property type="molecule type" value="mRNA"/>
</dbReference>
<keyword evidence="3" id="KW-0722">Serine protease inhibitor</keyword>
<reference evidence="8" key="1">
    <citation type="journal article" date="2003" name="J. Parasitol.">
        <title>Molecular cloning of a novel multidomain Kunitz-type proteinase inhibitor from the hookworm Ancylostoma caninum.</title>
        <authorList>
            <person name="Hawdon J.M."/>
            <person name="Datu B."/>
            <person name="Crowell M."/>
        </authorList>
    </citation>
    <scope>NUCLEOTIDE SEQUENCE</scope>
    <source>
        <strain evidence="8">Baltimore</strain>
    </source>
</reference>
<feature type="domain" description="BPTI/Kunitz inhibitor" evidence="7">
    <location>
        <begin position="205"/>
        <end position="255"/>
    </location>
</feature>
<dbReference type="InterPro" id="IPR002223">
    <property type="entry name" value="Kunitz_BPTI"/>
</dbReference>
<feature type="domain" description="BPTI/Kunitz inhibitor" evidence="7">
    <location>
        <begin position="329"/>
        <end position="379"/>
    </location>
</feature>
<dbReference type="InterPro" id="IPR029856">
    <property type="entry name" value="AMBP"/>
</dbReference>
<feature type="domain" description="BPTI/Kunitz inhibitor" evidence="7">
    <location>
        <begin position="142"/>
        <end position="192"/>
    </location>
</feature>
<dbReference type="CDD" id="cd22593">
    <property type="entry name" value="Kunitz_conkunitzin"/>
    <property type="match status" value="1"/>
</dbReference>
<dbReference type="PROSITE" id="PS50279">
    <property type="entry name" value="BPTI_KUNITZ_2"/>
    <property type="match status" value="12"/>
</dbReference>
<feature type="domain" description="BPTI/Kunitz inhibitor" evidence="7">
    <location>
        <begin position="709"/>
        <end position="757"/>
    </location>
</feature>
<dbReference type="AlphaFoldDB" id="Q8IT91"/>
<evidence type="ECO:0000256" key="1">
    <source>
        <dbReference type="ARBA" id="ARBA00022690"/>
    </source>
</evidence>
<proteinExistence type="evidence at transcript level"/>
<sequence length="759" mass="84886">MKVLALVLLWAATATALLDICKEEIKTGNCRGAFRKFGYDRCTNKCIPYTYGGCGGSSNMFDTLEECQEKCGKPEDRCSKPLERGICLASMKRYGYDTSSKKCKAFIYGGCGGNENNFETMAECRETCKDTSSEEESVPDACLLPSEVGPCKGKERRFYFDQKRGNCKSFFFGGCGGNGNNFMTKAKCMETCSKHIKPETEQDVCSQPIKAGPCMAMLKRYAYDNKKKRCVQFIYGGCKGNKNNFESMEECTRTCKKAVPEPEQDTCSQPIEVGPCKAMLKRYAYDNKKNKCVRFIYGGCKGNKNNFESMEECTRTCKKAVPEPEQDTCSQPIEVGPCKAMLKRYAYDNKKNKCVRFIYGGCKGNKNNFESMEECTRTCKKAVPEPEPEKETCSQPIEVGPCKAMLKRYAYDNKKNKCVRFIYGGCKGNKNNFESMEECTRTCKKAVPEPEQDTCSQPIEVGPCKAMLKRYAYDNKKNKCVRFIYGGCKGNKNNFESMEECTRTCKKAVPEPEPEKETCSQPIEAGPCKAMVRRFAYDNAKEKCVEFFYGGCKGNKNNFETMEDCTFTCEQRLAKPELEKDVCSQPITAGPCRASIPRYGYDSKKRKCVKFTYGGCKGNGNRFPTKNECEKTCKRGATGTTNPGGENDKCLLPIVTGPCKGKNRRYAYNNKTGKCVRFTYGGCGGNENNFKTKKDCQDACENINAASPCTLPIDKGEGDLNLTRYGFKNGKCVAFKYGGRRGNLNNFGSKADCKEACLK</sequence>
<accession>Q8IT91</accession>
<feature type="signal peptide" evidence="6">
    <location>
        <begin position="1"/>
        <end position="16"/>
    </location>
</feature>
<dbReference type="MEROPS" id="I02.959"/>
<organism evidence="8">
    <name type="scientific">Ancylostoma caninum</name>
    <name type="common">Dog hookworm</name>
    <dbReference type="NCBI Taxonomy" id="29170"/>
    <lineage>
        <taxon>Eukaryota</taxon>
        <taxon>Metazoa</taxon>
        <taxon>Ecdysozoa</taxon>
        <taxon>Nematoda</taxon>
        <taxon>Chromadorea</taxon>
        <taxon>Rhabditida</taxon>
        <taxon>Rhabditina</taxon>
        <taxon>Rhabditomorpha</taxon>
        <taxon>Strongyloidea</taxon>
        <taxon>Ancylostomatidae</taxon>
        <taxon>Ancylostomatinae</taxon>
        <taxon>Ancylostoma</taxon>
    </lineage>
</organism>
<keyword evidence="6" id="KW-0732">Signal</keyword>
<dbReference type="FunFam" id="4.10.410.10:FF:000004">
    <property type="entry name" value="Tissue factor pathway inhibitor"/>
    <property type="match status" value="5"/>
</dbReference>
<dbReference type="PRINTS" id="PR00759">
    <property type="entry name" value="BASICPTASE"/>
</dbReference>
<dbReference type="InterPro" id="IPR036880">
    <property type="entry name" value="Kunitz_BPTI_sf"/>
</dbReference>
<feature type="domain" description="BPTI/Kunitz inhibitor" evidence="7">
    <location>
        <begin position="455"/>
        <end position="505"/>
    </location>
</feature>
<evidence type="ECO:0000313" key="8">
    <source>
        <dbReference type="EMBL" id="AAN10061.1"/>
    </source>
</evidence>
<dbReference type="SMART" id="SM00131">
    <property type="entry name" value="KU"/>
    <property type="match status" value="12"/>
</dbReference>
<feature type="domain" description="BPTI/Kunitz inhibitor" evidence="7">
    <location>
        <begin position="519"/>
        <end position="569"/>
    </location>
</feature>
<dbReference type="GO" id="GO:0004867">
    <property type="term" value="F:serine-type endopeptidase inhibitor activity"/>
    <property type="evidence" value="ECO:0007669"/>
    <property type="project" value="UniProtKB-KW"/>
</dbReference>
<keyword evidence="1" id="KW-0646">Protease inhibitor</keyword>
<dbReference type="FunFam" id="4.10.410.10:FF:000005">
    <property type="entry name" value="Pancreatic trypsin inhibitor"/>
    <property type="match status" value="1"/>
</dbReference>
<name>Q8IT91_ANCCA</name>
<dbReference type="SUPFAM" id="SSF57362">
    <property type="entry name" value="BPTI-like"/>
    <property type="match status" value="12"/>
</dbReference>
<keyword evidence="2" id="KW-0677">Repeat</keyword>
<feature type="domain" description="BPTI/Kunitz inhibitor" evidence="7">
    <location>
        <begin position="267"/>
        <end position="317"/>
    </location>
</feature>
<evidence type="ECO:0000256" key="3">
    <source>
        <dbReference type="ARBA" id="ARBA00022900"/>
    </source>
</evidence>
<dbReference type="InterPro" id="IPR020901">
    <property type="entry name" value="Prtase_inh_Kunz-CS"/>
</dbReference>
<keyword evidence="4" id="KW-1015">Disulfide bond</keyword>
<keyword evidence="5" id="KW-0325">Glycoprotein</keyword>
<dbReference type="FunFam" id="4.10.410.10:FF:000020">
    <property type="entry name" value="Collagen, type VI, alpha 3"/>
    <property type="match status" value="4"/>
</dbReference>
<dbReference type="CDD" id="cd00109">
    <property type="entry name" value="Kunitz-type"/>
    <property type="match status" value="10"/>
</dbReference>
<dbReference type="Pfam" id="PF00014">
    <property type="entry name" value="Kunitz_BPTI"/>
    <property type="match status" value="12"/>
</dbReference>
<dbReference type="PROSITE" id="PS00280">
    <property type="entry name" value="BPTI_KUNITZ_1"/>
    <property type="match status" value="7"/>
</dbReference>
<evidence type="ECO:0000256" key="5">
    <source>
        <dbReference type="ARBA" id="ARBA00023180"/>
    </source>
</evidence>
<dbReference type="Gene3D" id="4.10.410.10">
    <property type="entry name" value="Pancreatic trypsin inhibitor Kunitz domain"/>
    <property type="match status" value="12"/>
</dbReference>
<evidence type="ECO:0000256" key="6">
    <source>
        <dbReference type="SAM" id="SignalP"/>
    </source>
</evidence>
<evidence type="ECO:0000256" key="4">
    <source>
        <dbReference type="ARBA" id="ARBA00023157"/>
    </source>
</evidence>
<evidence type="ECO:0000256" key="2">
    <source>
        <dbReference type="ARBA" id="ARBA00022737"/>
    </source>
</evidence>
<feature type="domain" description="BPTI/Kunitz inhibitor" evidence="7">
    <location>
        <begin position="583"/>
        <end position="633"/>
    </location>
</feature>
<evidence type="ECO:0000259" key="7">
    <source>
        <dbReference type="PROSITE" id="PS50279"/>
    </source>
</evidence>
<dbReference type="PANTHER" id="PTHR46676">
    <property type="entry name" value="PROTEIN AMBP"/>
    <property type="match status" value="1"/>
</dbReference>
<feature type="domain" description="BPTI/Kunitz inhibitor" evidence="7">
    <location>
        <begin position="393"/>
        <end position="443"/>
    </location>
</feature>
<feature type="domain" description="BPTI/Kunitz inhibitor" evidence="7">
    <location>
        <begin position="21"/>
        <end position="71"/>
    </location>
</feature>
<dbReference type="PANTHER" id="PTHR46676:SF1">
    <property type="entry name" value="PROTEIN AMBP"/>
    <property type="match status" value="1"/>
</dbReference>
<feature type="chain" id="PRO_5004311482" evidence="6">
    <location>
        <begin position="17"/>
        <end position="759"/>
    </location>
</feature>
<feature type="domain" description="BPTI/Kunitz inhibitor" evidence="7">
    <location>
        <begin position="78"/>
        <end position="128"/>
    </location>
</feature>
<feature type="domain" description="BPTI/Kunitz inhibitor" evidence="7">
    <location>
        <begin position="650"/>
        <end position="700"/>
    </location>
</feature>
<protein>
    <submittedName>
        <fullName evidence="8">Kunitz-like protease inhibitor</fullName>
    </submittedName>
</protein>